<dbReference type="InterPro" id="IPR000477">
    <property type="entry name" value="RT_dom"/>
</dbReference>
<organism evidence="2">
    <name type="scientific">Tanacetum cinerariifolium</name>
    <name type="common">Dalmatian daisy</name>
    <name type="synonym">Chrysanthemum cinerariifolium</name>
    <dbReference type="NCBI Taxonomy" id="118510"/>
    <lineage>
        <taxon>Eukaryota</taxon>
        <taxon>Viridiplantae</taxon>
        <taxon>Streptophyta</taxon>
        <taxon>Embryophyta</taxon>
        <taxon>Tracheophyta</taxon>
        <taxon>Spermatophyta</taxon>
        <taxon>Magnoliopsida</taxon>
        <taxon>eudicotyledons</taxon>
        <taxon>Gunneridae</taxon>
        <taxon>Pentapetalae</taxon>
        <taxon>asterids</taxon>
        <taxon>campanulids</taxon>
        <taxon>Asterales</taxon>
        <taxon>Asteraceae</taxon>
        <taxon>Asteroideae</taxon>
        <taxon>Anthemideae</taxon>
        <taxon>Anthemidinae</taxon>
        <taxon>Tanacetum</taxon>
    </lineage>
</organism>
<evidence type="ECO:0000313" key="2">
    <source>
        <dbReference type="EMBL" id="GEU67615.1"/>
    </source>
</evidence>
<dbReference type="AlphaFoldDB" id="A0A6L2M5M1"/>
<name>A0A6L2M5M1_TANCI</name>
<keyword evidence="2" id="KW-0695">RNA-directed DNA polymerase</keyword>
<dbReference type="PANTHER" id="PTHR46890">
    <property type="entry name" value="NON-LTR RETROLELEMENT REVERSE TRANSCRIPTASE-LIKE PROTEIN-RELATED"/>
    <property type="match status" value="1"/>
</dbReference>
<dbReference type="PANTHER" id="PTHR46890:SF50">
    <property type="entry name" value="RNA-DIRECTED DNA POLYMERASE, EUKARYOTA, REVERSE TRANSCRIPTASE ZINC-BINDING DOMAIN PROTEIN-RELATED"/>
    <property type="match status" value="1"/>
</dbReference>
<feature type="domain" description="Reverse transcriptase" evidence="1">
    <location>
        <begin position="87"/>
        <end position="223"/>
    </location>
</feature>
<keyword evidence="2" id="KW-0808">Transferase</keyword>
<protein>
    <submittedName>
        <fullName evidence="2">RNA-directed DNA polymerase, eukaryota, reverse transcriptase zinc-binding domain protein</fullName>
    </submittedName>
</protein>
<dbReference type="Pfam" id="PF00078">
    <property type="entry name" value="RVT_1"/>
    <property type="match status" value="1"/>
</dbReference>
<reference evidence="2" key="1">
    <citation type="journal article" date="2019" name="Sci. Rep.">
        <title>Draft genome of Tanacetum cinerariifolium, the natural source of mosquito coil.</title>
        <authorList>
            <person name="Yamashiro T."/>
            <person name="Shiraishi A."/>
            <person name="Satake H."/>
            <person name="Nakayama K."/>
        </authorList>
    </citation>
    <scope>NUCLEOTIDE SEQUENCE</scope>
</reference>
<comment type="caution">
    <text evidence="2">The sequence shown here is derived from an EMBL/GenBank/DDBJ whole genome shotgun (WGS) entry which is preliminary data.</text>
</comment>
<dbReference type="EMBL" id="BKCJ010005599">
    <property type="protein sequence ID" value="GEU67615.1"/>
    <property type="molecule type" value="Genomic_DNA"/>
</dbReference>
<keyword evidence="2" id="KW-0548">Nucleotidyltransferase</keyword>
<gene>
    <name evidence="2" type="ORF">Tci_039593</name>
</gene>
<sequence>MGLKSEVLALVTKESVFGCELKRAVWECGTDKSPGPDGFSFGFYRQFWKSIENDVFAAVSHFFTFGDIPNGCNSCFIALFPKVPDANLVKDFRPISFIGSMHKIIAKILANRLVGVLGDIVNEVQSAFITERQIFDGHFILNEVIQWFKLKKKQSLIFKVDFDKAYDSFQWDFLDDVLKNFGFGNKWCAWIQSCLRSSRGSIIINSSPTEEFQSSKGLKKGLRINMCKSKIMGVNVGDEKVKSAASKLGCLILNTPFSYLGTKVGGNMSRVQAWTEVVDKVKSRLSNWKMKSLSIGAFWDDNWIGGKVLKYYFPRIYALETEKELTVNSKTSDTRLENSLRRSIREGVEQVHFNELSNTLQSISLMPYYDRCIDIDSILCPICECGVESVRRVL</sequence>
<dbReference type="GO" id="GO:0003964">
    <property type="term" value="F:RNA-directed DNA polymerase activity"/>
    <property type="evidence" value="ECO:0007669"/>
    <property type="project" value="UniProtKB-KW"/>
</dbReference>
<dbReference type="InterPro" id="IPR052343">
    <property type="entry name" value="Retrotransposon-Effector_Assoc"/>
</dbReference>
<evidence type="ECO:0000259" key="1">
    <source>
        <dbReference type="Pfam" id="PF00078"/>
    </source>
</evidence>
<accession>A0A6L2M5M1</accession>
<proteinExistence type="predicted"/>